<comment type="caution">
    <text evidence="1">The sequence shown here is derived from an EMBL/GenBank/DDBJ whole genome shotgun (WGS) entry which is preliminary data.</text>
</comment>
<proteinExistence type="predicted"/>
<organism evidence="1 2">
    <name type="scientific">Gemmata algarum</name>
    <dbReference type="NCBI Taxonomy" id="2975278"/>
    <lineage>
        <taxon>Bacteria</taxon>
        <taxon>Pseudomonadati</taxon>
        <taxon>Planctomycetota</taxon>
        <taxon>Planctomycetia</taxon>
        <taxon>Gemmatales</taxon>
        <taxon>Gemmataceae</taxon>
        <taxon>Gemmata</taxon>
    </lineage>
</organism>
<gene>
    <name evidence="1" type="ORF">R5W23_004747</name>
</gene>
<dbReference type="RefSeq" id="WP_320689475.1">
    <property type="nucleotide sequence ID" value="NZ_JAXBLV010000233.1"/>
</dbReference>
<protein>
    <recommendedName>
        <fullName evidence="3">DUF4864 domain-containing protein</fullName>
    </recommendedName>
</protein>
<keyword evidence="2" id="KW-1185">Reference proteome</keyword>
<name>A0ABU5F8X6_9BACT</name>
<accession>A0ABU5F8X6</accession>
<evidence type="ECO:0008006" key="3">
    <source>
        <dbReference type="Google" id="ProtNLM"/>
    </source>
</evidence>
<evidence type="ECO:0000313" key="1">
    <source>
        <dbReference type="EMBL" id="MDY3563247.1"/>
    </source>
</evidence>
<dbReference type="EMBL" id="JAXBLV010000233">
    <property type="protein sequence ID" value="MDY3563247.1"/>
    <property type="molecule type" value="Genomic_DNA"/>
</dbReference>
<sequence length="154" mass="16962">MTKPVLLAGVLGGVLGGAGAFVLGRAFPAAPAVVVEKPHEARPFADDLFMKLQKGQADEFLLAVRVAYPEYDDAEFDKLIRQPMLRVREGAVRGYGGAGSFEFFRETVTAPDLVRFTYLERYPRGCLVWLLCCYRGAGGWHPIGLKFLKPDVVL</sequence>
<reference evidence="2" key="1">
    <citation type="journal article" date="2023" name="Mar. Drugs">
        <title>Gemmata algarum, a Novel Planctomycete Isolated from an Algal Mat, Displays Antimicrobial Activity.</title>
        <authorList>
            <person name="Kumar G."/>
            <person name="Kallscheuer N."/>
            <person name="Kashif M."/>
            <person name="Ahamad S."/>
            <person name="Jagadeeshwari U."/>
            <person name="Pannikurungottu S."/>
            <person name="Haufschild T."/>
            <person name="Kabuu M."/>
            <person name="Sasikala C."/>
            <person name="Jogler C."/>
            <person name="Ramana C."/>
        </authorList>
    </citation>
    <scope>NUCLEOTIDE SEQUENCE [LARGE SCALE GENOMIC DNA]</scope>
    <source>
        <strain evidence="2">JC673</strain>
    </source>
</reference>
<dbReference type="Proteomes" id="UP001272242">
    <property type="component" value="Unassembled WGS sequence"/>
</dbReference>
<evidence type="ECO:0000313" key="2">
    <source>
        <dbReference type="Proteomes" id="UP001272242"/>
    </source>
</evidence>